<comment type="catalytic activity">
    <reaction evidence="3">
        <text>2 GTP = 3',3'-c-di-GMP + 2 diphosphate</text>
        <dbReference type="Rhea" id="RHEA:24898"/>
        <dbReference type="ChEBI" id="CHEBI:33019"/>
        <dbReference type="ChEBI" id="CHEBI:37565"/>
        <dbReference type="ChEBI" id="CHEBI:58805"/>
        <dbReference type="EC" id="2.7.7.65"/>
    </reaction>
</comment>
<evidence type="ECO:0000259" key="5">
    <source>
        <dbReference type="PROSITE" id="PS50887"/>
    </source>
</evidence>
<dbReference type="InterPro" id="IPR029787">
    <property type="entry name" value="Nucleotide_cyclase"/>
</dbReference>
<comment type="caution">
    <text evidence="6">The sequence shown here is derived from an EMBL/GenBank/DDBJ whole genome shotgun (WGS) entry which is preliminary data.</text>
</comment>
<organism evidence="6 7">
    <name type="scientific">Pseudoalteromonas gelatinilytica</name>
    <dbReference type="NCBI Taxonomy" id="1703256"/>
    <lineage>
        <taxon>Bacteria</taxon>
        <taxon>Pseudomonadati</taxon>
        <taxon>Pseudomonadota</taxon>
        <taxon>Gammaproteobacteria</taxon>
        <taxon>Alteromonadales</taxon>
        <taxon>Pseudoalteromonadaceae</taxon>
        <taxon>Pseudoalteromonas</taxon>
    </lineage>
</organism>
<name>A0A3A3EP31_9GAMM</name>
<dbReference type="GO" id="GO:1902201">
    <property type="term" value="P:negative regulation of bacterial-type flagellum-dependent cell motility"/>
    <property type="evidence" value="ECO:0007669"/>
    <property type="project" value="TreeGrafter"/>
</dbReference>
<gene>
    <name evidence="6" type="ORF">D4741_05285</name>
</gene>
<dbReference type="NCBIfam" id="TIGR00254">
    <property type="entry name" value="GGDEF"/>
    <property type="match status" value="1"/>
</dbReference>
<proteinExistence type="predicted"/>
<dbReference type="InterPro" id="IPR050469">
    <property type="entry name" value="Diguanylate_Cyclase"/>
</dbReference>
<keyword evidence="4" id="KW-0812">Transmembrane</keyword>
<evidence type="ECO:0000256" key="1">
    <source>
        <dbReference type="ARBA" id="ARBA00001946"/>
    </source>
</evidence>
<dbReference type="InterPro" id="IPR000160">
    <property type="entry name" value="GGDEF_dom"/>
</dbReference>
<evidence type="ECO:0000313" key="7">
    <source>
        <dbReference type="Proteomes" id="UP000265938"/>
    </source>
</evidence>
<dbReference type="Gene3D" id="3.30.70.270">
    <property type="match status" value="1"/>
</dbReference>
<feature type="transmembrane region" description="Helical" evidence="4">
    <location>
        <begin position="153"/>
        <end position="174"/>
    </location>
</feature>
<dbReference type="InterPro" id="IPR043128">
    <property type="entry name" value="Rev_trsase/Diguanyl_cyclase"/>
</dbReference>
<keyword evidence="4" id="KW-0472">Membrane</keyword>
<dbReference type="CDD" id="cd01949">
    <property type="entry name" value="GGDEF"/>
    <property type="match status" value="1"/>
</dbReference>
<dbReference type="GO" id="GO:0005886">
    <property type="term" value="C:plasma membrane"/>
    <property type="evidence" value="ECO:0007669"/>
    <property type="project" value="TreeGrafter"/>
</dbReference>
<dbReference type="PANTHER" id="PTHR45138:SF9">
    <property type="entry name" value="DIGUANYLATE CYCLASE DGCM-RELATED"/>
    <property type="match status" value="1"/>
</dbReference>
<dbReference type="EC" id="2.7.7.65" evidence="2"/>
<accession>A0A3A3EP31</accession>
<dbReference type="SUPFAM" id="SSF55073">
    <property type="entry name" value="Nucleotide cyclase"/>
    <property type="match status" value="1"/>
</dbReference>
<evidence type="ECO:0000256" key="2">
    <source>
        <dbReference type="ARBA" id="ARBA00012528"/>
    </source>
</evidence>
<evidence type="ECO:0000256" key="4">
    <source>
        <dbReference type="SAM" id="Phobius"/>
    </source>
</evidence>
<protein>
    <recommendedName>
        <fullName evidence="2">diguanylate cyclase</fullName>
        <ecNumber evidence="2">2.7.7.65</ecNumber>
    </recommendedName>
</protein>
<feature type="transmembrane region" description="Helical" evidence="4">
    <location>
        <begin position="12"/>
        <end position="29"/>
    </location>
</feature>
<dbReference type="GO" id="GO:0052621">
    <property type="term" value="F:diguanylate cyclase activity"/>
    <property type="evidence" value="ECO:0007669"/>
    <property type="project" value="UniProtKB-EC"/>
</dbReference>
<reference evidence="6 7" key="1">
    <citation type="submission" date="2018-09" db="EMBL/GenBank/DDBJ databases">
        <title>Identification of marine bacteria producing industrial enzymes.</title>
        <authorList>
            <person name="Cheng T.H."/>
            <person name="Saidin J."/>
            <person name="Muhd D.D."/>
            <person name="Isa M.N.M."/>
            <person name="Bakar M.F.A."/>
            <person name="Ismail N."/>
        </authorList>
    </citation>
    <scope>NUCLEOTIDE SEQUENCE [LARGE SCALE GENOMIC DNA]</scope>
    <source>
        <strain evidence="6 7">MNAD 1.6</strain>
    </source>
</reference>
<dbReference type="RefSeq" id="WP_119852245.1">
    <property type="nucleotide sequence ID" value="NZ_QYSE01000001.1"/>
</dbReference>
<feature type="transmembrane region" description="Helical" evidence="4">
    <location>
        <begin position="121"/>
        <end position="141"/>
    </location>
</feature>
<feature type="domain" description="GGDEF" evidence="5">
    <location>
        <begin position="247"/>
        <end position="379"/>
    </location>
</feature>
<feature type="transmembrane region" description="Helical" evidence="4">
    <location>
        <begin position="72"/>
        <end position="90"/>
    </location>
</feature>
<dbReference type="PROSITE" id="PS50887">
    <property type="entry name" value="GGDEF"/>
    <property type="match status" value="1"/>
</dbReference>
<keyword evidence="4" id="KW-1133">Transmembrane helix</keyword>
<sequence length="382" mass="43203">MASNVENYFYHGFFIFLLITVVTCSIIATRLMRSSFNTRSICLFNLFFYLGVIGFAWLWIQDLLDLAPSFRSGVVIYMISMTLLQLSIYNHDEPSRFNKIIIAHGAIFSVFALLTQNINQLALVEASFTLSVLPALIYFTTKRAVCEKNIGNTVLSMAQCILLLVPISQLSIITHEHNLATLYSLTVIAHATVFVMTGLGLITTLLVDEKKRYLELSLKDPLTGLYNRRGLQFIIEQQQLFSPSQTSSLFACVVDIDYFKRINDSYGHDGGDLVLEVFSDLMKHHLNKGDLCCRLGGEEFLLLFFATDISSAKQFLEGLRKTFETSQIAYREHRISVTASFGLTNWQPNDSFESLVNRADKAVYAAKNNGRNRIETNSQNKE</sequence>
<feature type="transmembrane region" description="Helical" evidence="4">
    <location>
        <begin position="41"/>
        <end position="60"/>
    </location>
</feature>
<evidence type="ECO:0000256" key="3">
    <source>
        <dbReference type="ARBA" id="ARBA00034247"/>
    </source>
</evidence>
<evidence type="ECO:0000313" key="6">
    <source>
        <dbReference type="EMBL" id="RJF37486.1"/>
    </source>
</evidence>
<feature type="transmembrane region" description="Helical" evidence="4">
    <location>
        <begin position="97"/>
        <end position="115"/>
    </location>
</feature>
<dbReference type="GO" id="GO:0043709">
    <property type="term" value="P:cell adhesion involved in single-species biofilm formation"/>
    <property type="evidence" value="ECO:0007669"/>
    <property type="project" value="TreeGrafter"/>
</dbReference>
<dbReference type="SMART" id="SM00267">
    <property type="entry name" value="GGDEF"/>
    <property type="match status" value="1"/>
</dbReference>
<feature type="transmembrane region" description="Helical" evidence="4">
    <location>
        <begin position="180"/>
        <end position="207"/>
    </location>
</feature>
<dbReference type="Proteomes" id="UP000265938">
    <property type="component" value="Unassembled WGS sequence"/>
</dbReference>
<dbReference type="Pfam" id="PF00990">
    <property type="entry name" value="GGDEF"/>
    <property type="match status" value="1"/>
</dbReference>
<comment type="cofactor">
    <cofactor evidence="1">
        <name>Mg(2+)</name>
        <dbReference type="ChEBI" id="CHEBI:18420"/>
    </cofactor>
</comment>
<dbReference type="AlphaFoldDB" id="A0A3A3EP31"/>
<dbReference type="FunFam" id="3.30.70.270:FF:000001">
    <property type="entry name" value="Diguanylate cyclase domain protein"/>
    <property type="match status" value="1"/>
</dbReference>
<dbReference type="PANTHER" id="PTHR45138">
    <property type="entry name" value="REGULATORY COMPONENTS OF SENSORY TRANSDUCTION SYSTEM"/>
    <property type="match status" value="1"/>
</dbReference>
<dbReference type="EMBL" id="QYSE01000001">
    <property type="protein sequence ID" value="RJF37486.1"/>
    <property type="molecule type" value="Genomic_DNA"/>
</dbReference>